<feature type="domain" description="CBS" evidence="3">
    <location>
        <begin position="68"/>
        <end position="128"/>
    </location>
</feature>
<protein>
    <submittedName>
        <fullName evidence="4">CBS domain-containing protein</fullName>
    </submittedName>
</protein>
<organism evidence="4 5">
    <name type="scientific">Methanobrevibacter millerae</name>
    <dbReference type="NCBI Taxonomy" id="230361"/>
    <lineage>
        <taxon>Archaea</taxon>
        <taxon>Methanobacteriati</taxon>
        <taxon>Methanobacteriota</taxon>
        <taxon>Methanomada group</taxon>
        <taxon>Methanobacteria</taxon>
        <taxon>Methanobacteriales</taxon>
        <taxon>Methanobacteriaceae</taxon>
        <taxon>Methanobrevibacter</taxon>
    </lineage>
</organism>
<dbReference type="EMBL" id="FMXB01000005">
    <property type="protein sequence ID" value="SDA48087.1"/>
    <property type="molecule type" value="Genomic_DNA"/>
</dbReference>
<dbReference type="SUPFAM" id="SSF54631">
    <property type="entry name" value="CBS-domain pair"/>
    <property type="match status" value="1"/>
</dbReference>
<dbReference type="InterPro" id="IPR051257">
    <property type="entry name" value="Diverse_CBS-Domain"/>
</dbReference>
<reference evidence="4 5" key="1">
    <citation type="submission" date="2016-10" db="EMBL/GenBank/DDBJ databases">
        <authorList>
            <person name="Varghese N."/>
            <person name="Submissions S."/>
        </authorList>
    </citation>
    <scope>NUCLEOTIDE SEQUENCE [LARGE SCALE GENOMIC DNA]</scope>
    <source>
        <strain evidence="4 5">DSM 16643</strain>
    </source>
</reference>
<dbReference type="PANTHER" id="PTHR43080:SF2">
    <property type="entry name" value="CBS DOMAIN-CONTAINING PROTEIN"/>
    <property type="match status" value="1"/>
</dbReference>
<dbReference type="OrthoDB" id="43333at2157"/>
<dbReference type="STRING" id="230361.sm9_0730"/>
<dbReference type="InterPro" id="IPR000644">
    <property type="entry name" value="CBS_dom"/>
</dbReference>
<dbReference type="AlphaFoldDB" id="A0A1G5VS87"/>
<keyword evidence="5" id="KW-1185">Reference proteome</keyword>
<dbReference type="Pfam" id="PF00571">
    <property type="entry name" value="CBS"/>
    <property type="match status" value="2"/>
</dbReference>
<evidence type="ECO:0000313" key="5">
    <source>
        <dbReference type="Proteomes" id="UP000323439"/>
    </source>
</evidence>
<dbReference type="PIRSF" id="PIRSF006591">
    <property type="entry name" value="UCP006591_CBS_MJ1004"/>
    <property type="match status" value="1"/>
</dbReference>
<evidence type="ECO:0000259" key="3">
    <source>
        <dbReference type="PROSITE" id="PS51371"/>
    </source>
</evidence>
<gene>
    <name evidence="4" type="ORF">SAMN02910315_00785</name>
</gene>
<dbReference type="InterPro" id="IPR046342">
    <property type="entry name" value="CBS_dom_sf"/>
</dbReference>
<evidence type="ECO:0000313" key="4">
    <source>
        <dbReference type="EMBL" id="SDA48087.1"/>
    </source>
</evidence>
<dbReference type="Gene3D" id="3.10.580.10">
    <property type="entry name" value="CBS-domain"/>
    <property type="match status" value="2"/>
</dbReference>
<feature type="domain" description="CBS" evidence="3">
    <location>
        <begin position="7"/>
        <end position="63"/>
    </location>
</feature>
<dbReference type="PANTHER" id="PTHR43080">
    <property type="entry name" value="CBS DOMAIN-CONTAINING PROTEIN CBSX3, MITOCHONDRIAL"/>
    <property type="match status" value="1"/>
</dbReference>
<keyword evidence="1 2" id="KW-0129">CBS domain</keyword>
<name>A0A1G5VS87_9EURY</name>
<evidence type="ECO:0000256" key="2">
    <source>
        <dbReference type="PROSITE-ProRule" id="PRU00703"/>
    </source>
</evidence>
<accession>A0A1G5VS87</accession>
<proteinExistence type="predicted"/>
<dbReference type="InterPro" id="IPR016486">
    <property type="entry name" value="UCP006591_CBS"/>
</dbReference>
<dbReference type="SMART" id="SM00116">
    <property type="entry name" value="CBS"/>
    <property type="match status" value="2"/>
</dbReference>
<dbReference type="PROSITE" id="PS51371">
    <property type="entry name" value="CBS"/>
    <property type="match status" value="2"/>
</dbReference>
<dbReference type="Proteomes" id="UP000323439">
    <property type="component" value="Unassembled WGS sequence"/>
</dbReference>
<sequence>MKARELMDKEFVYLNCDDSVVEVSKVMEEIRRFTCPVVNENKQLVGWITSFDITRGLREGNEKINEIMSSYEDVVTIHEDQPARLAVLLTANNKFVTVPVINDDNQVIGMIRACDIVELLSELYDIKVSKLYKAMQNQLKGVTWEELMDASALVSQKTTGVKITPEEYEANIMDATFGEAIWATGGLEKFFAGLISVGELVIARRVGKARR</sequence>
<evidence type="ECO:0000256" key="1">
    <source>
        <dbReference type="ARBA" id="ARBA00023122"/>
    </source>
</evidence>
<dbReference type="RefSeq" id="WP_149731397.1">
    <property type="nucleotide sequence ID" value="NZ_FMXB01000005.1"/>
</dbReference>